<organism evidence="2">
    <name type="scientific">viral metagenome</name>
    <dbReference type="NCBI Taxonomy" id="1070528"/>
    <lineage>
        <taxon>unclassified sequences</taxon>
        <taxon>metagenomes</taxon>
        <taxon>organismal metagenomes</taxon>
    </lineage>
</organism>
<dbReference type="EMBL" id="MN739531">
    <property type="protein sequence ID" value="QHT11195.1"/>
    <property type="molecule type" value="Genomic_DNA"/>
</dbReference>
<evidence type="ECO:0000313" key="2">
    <source>
        <dbReference type="EMBL" id="QHT11195.1"/>
    </source>
</evidence>
<accession>A0A6C0D662</accession>
<keyword evidence="1" id="KW-1133">Transmembrane helix</keyword>
<feature type="transmembrane region" description="Helical" evidence="1">
    <location>
        <begin position="79"/>
        <end position="100"/>
    </location>
</feature>
<sequence length="101" mass="11222">MAITGLRNLCAPAYVYLVISIIALVVMAVQNIGNVNMYCLGSYNCSVANTTLIFIIKAVYIVFWTWILNLICKAGAGNFAWFLVLLPFILMFVFIALTLFS</sequence>
<protein>
    <submittedName>
        <fullName evidence="2">Uncharacterized protein</fullName>
    </submittedName>
</protein>
<keyword evidence="1" id="KW-0812">Transmembrane</keyword>
<feature type="transmembrane region" description="Helical" evidence="1">
    <location>
        <begin position="52"/>
        <end position="72"/>
    </location>
</feature>
<evidence type="ECO:0000256" key="1">
    <source>
        <dbReference type="SAM" id="Phobius"/>
    </source>
</evidence>
<name>A0A6C0D662_9ZZZZ</name>
<reference evidence="2" key="1">
    <citation type="journal article" date="2020" name="Nature">
        <title>Giant virus diversity and host interactions through global metagenomics.</title>
        <authorList>
            <person name="Schulz F."/>
            <person name="Roux S."/>
            <person name="Paez-Espino D."/>
            <person name="Jungbluth S."/>
            <person name="Walsh D.A."/>
            <person name="Denef V.J."/>
            <person name="McMahon K.D."/>
            <person name="Konstantinidis K.T."/>
            <person name="Eloe-Fadrosh E.A."/>
            <person name="Kyrpides N.C."/>
            <person name="Woyke T."/>
        </authorList>
    </citation>
    <scope>NUCLEOTIDE SEQUENCE</scope>
    <source>
        <strain evidence="2">GVMAG-M-3300023174-111</strain>
    </source>
</reference>
<keyword evidence="1" id="KW-0472">Membrane</keyword>
<proteinExistence type="predicted"/>
<feature type="transmembrane region" description="Helical" evidence="1">
    <location>
        <begin position="12"/>
        <end position="32"/>
    </location>
</feature>
<dbReference type="AlphaFoldDB" id="A0A6C0D662"/>